<proteinExistence type="predicted"/>
<reference evidence="2 3" key="1">
    <citation type="submission" date="2020-03" db="EMBL/GenBank/DDBJ databases">
        <title>Metabolic flexibility allows generalist bacteria to become dominant in a frequently disturbed ecosystem.</title>
        <authorList>
            <person name="Chen Y.-J."/>
            <person name="Leung P.M."/>
            <person name="Bay S.K."/>
            <person name="Hugenholtz P."/>
            <person name="Kessler A.J."/>
            <person name="Shelley G."/>
            <person name="Waite D.W."/>
            <person name="Cook P.L."/>
            <person name="Greening C."/>
        </authorList>
    </citation>
    <scope>NUCLEOTIDE SEQUENCE [LARGE SCALE GENOMIC DNA]</scope>
    <source>
        <strain evidence="2">SS_bin_28</strain>
    </source>
</reference>
<dbReference type="EMBL" id="JABDJR010000668">
    <property type="protein sequence ID" value="NNF08386.1"/>
    <property type="molecule type" value="Genomic_DNA"/>
</dbReference>
<accession>A0A7Y2EAR8</accession>
<dbReference type="InterPro" id="IPR002575">
    <property type="entry name" value="Aminoglycoside_PTrfase"/>
</dbReference>
<evidence type="ECO:0000259" key="1">
    <source>
        <dbReference type="Pfam" id="PF01636"/>
    </source>
</evidence>
<evidence type="ECO:0000313" key="2">
    <source>
        <dbReference type="EMBL" id="NNF08386.1"/>
    </source>
</evidence>
<dbReference type="SUPFAM" id="SSF56112">
    <property type="entry name" value="Protein kinase-like (PK-like)"/>
    <property type="match status" value="1"/>
</dbReference>
<dbReference type="PANTHER" id="PTHR23020:SF41">
    <property type="entry name" value="AMINOGLYCOSIDE PHOSPHOTRANSFERASE DOMAIN-CONTAINING PROTEIN"/>
    <property type="match status" value="1"/>
</dbReference>
<name>A0A7Y2EAR8_UNCEI</name>
<dbReference type="Gene3D" id="3.90.1200.10">
    <property type="match status" value="1"/>
</dbReference>
<keyword evidence="2" id="KW-0808">Transferase</keyword>
<dbReference type="PANTHER" id="PTHR23020">
    <property type="entry name" value="UNCHARACTERIZED NUCLEAR HORMONE RECEPTOR-RELATED"/>
    <property type="match status" value="1"/>
</dbReference>
<dbReference type="InterPro" id="IPR011009">
    <property type="entry name" value="Kinase-like_dom_sf"/>
</dbReference>
<sequence length="346" mass="39221">MVQPLSVPASELEVTPDWLKSALSGAYPESTFKDLRCQRIGENFGFASRIFRFHLRDAGEQGRSVVIKFWNPQETSGTGELQFYKAFPRVGPRVPACFHGGHDNEAERAVLVLEDFQSAEQGDCLKPVSLDRARNLAQSLALLHGTWLESQDLSQHAWIEDQSDWDPGISWFESRRTLLLERFGERFNGFSQRVLSNLELAPGVVRSRLAKAPVTLLHGDFHLDNILFEGEEPVLLDWSRVLRGPGVFNLADLVFEMTSLKHVDEILEAYLQEFNRLASQKVDLRTLEKQLGGAFLRKFTLSTCGIARWEPKLPRGVAIAERTMTMACDSLEAWRNRDPELFSFAD</sequence>
<evidence type="ECO:0000313" key="3">
    <source>
        <dbReference type="Proteomes" id="UP000547674"/>
    </source>
</evidence>
<feature type="domain" description="Aminoglycoside phosphotransferase" evidence="1">
    <location>
        <begin position="57"/>
        <end position="273"/>
    </location>
</feature>
<dbReference type="Pfam" id="PF01636">
    <property type="entry name" value="APH"/>
    <property type="match status" value="1"/>
</dbReference>
<dbReference type="InterPro" id="IPR052961">
    <property type="entry name" value="Oxido-Kinase-like_Enzymes"/>
</dbReference>
<organism evidence="2 3">
    <name type="scientific">Eiseniibacteriota bacterium</name>
    <dbReference type="NCBI Taxonomy" id="2212470"/>
    <lineage>
        <taxon>Bacteria</taxon>
        <taxon>Candidatus Eiseniibacteriota</taxon>
    </lineage>
</organism>
<protein>
    <submittedName>
        <fullName evidence="2">Aminoglycoside phosphotransferase family protein</fullName>
    </submittedName>
</protein>
<dbReference type="Proteomes" id="UP000547674">
    <property type="component" value="Unassembled WGS sequence"/>
</dbReference>
<gene>
    <name evidence="2" type="ORF">HKN21_16615</name>
</gene>
<dbReference type="AlphaFoldDB" id="A0A7Y2EAR8"/>
<comment type="caution">
    <text evidence="2">The sequence shown here is derived from an EMBL/GenBank/DDBJ whole genome shotgun (WGS) entry which is preliminary data.</text>
</comment>
<dbReference type="GO" id="GO:0016740">
    <property type="term" value="F:transferase activity"/>
    <property type="evidence" value="ECO:0007669"/>
    <property type="project" value="UniProtKB-KW"/>
</dbReference>